<dbReference type="AlphaFoldDB" id="A0A7L9WQU0"/>
<dbReference type="RefSeq" id="WP_193079812.1">
    <property type="nucleotide sequence ID" value="NZ_CP045201.1"/>
</dbReference>
<feature type="region of interest" description="Disordered" evidence="1">
    <location>
        <begin position="626"/>
        <end position="675"/>
    </location>
</feature>
<sequence>MNFSQLPQMAPMSGNASSKAPVTAQSGAGEGHRRTAIRSEPQNTPQGEPRAIEGPTGDDGSGRAMRQKPATPDDAPLPSLSGARRTDDKTPAFATVFSTLLAKPETAPNRQPVAEVSPKSGSTETDDTDIRLAESDLTEPEATEHPDGDSAAEQPSAPPRLERRPEAPLVTPQTPEAQRVRHDGMAMSGLAQMSQPKPQAQTPAQRSESSAVPADLRTPAAANPRSAMTPPAHWPAAPQPQAATRQEAHNAPEQAAPSDIQAPVHAQKIVPQARPGTMPLQSLQVAAPASPAPTPQQGQAETEAALPARLNPRSDSAATFQGTAVSPSSPAESTPQTRPVPIRADTPHGSLSAPKAAAAPQTDRPQPPSAQPEARPVAATAVSTASASVVPSVAPPATPVASPPASSNGQSAGQPRAQPQAQAPAHAPVQAPVQAPVTDAPRQAPPAGANPHASGPLAPPESPRAAPRRAVRAPAPAASLPPRTPAQARPQAPAKALPPTEAPRSDAAMLSAHDTAEVDPASPRAAELSVLHQDPRSATPRDLARHVATQIATAAPRPEPRMTEVRLDPEELGRVTLRLSADDMGVTLHVTAERADTMDLMRRHISLLQDSYRAMGYQRVEISINGQQTGGSHGQWSGGGGNASRNGAENAATSATQTLPAGPETPTLAATPVRMGLRQTDKIDIRL</sequence>
<feature type="compositionally biased region" description="Polar residues" evidence="1">
    <location>
        <begin position="313"/>
        <end position="337"/>
    </location>
</feature>
<feature type="compositionally biased region" description="Low complexity" evidence="1">
    <location>
        <begin position="284"/>
        <end position="300"/>
    </location>
</feature>
<feature type="compositionally biased region" description="Low complexity" evidence="1">
    <location>
        <begin position="376"/>
        <end position="392"/>
    </location>
</feature>
<dbReference type="InterPro" id="IPR021136">
    <property type="entry name" value="Flagellar_hook_control-like_C"/>
</dbReference>
<dbReference type="Pfam" id="PF02120">
    <property type="entry name" value="Flg_hook"/>
    <property type="match status" value="1"/>
</dbReference>
<protein>
    <recommendedName>
        <fullName evidence="2">Flagellar hook-length control protein-like C-terminal domain-containing protein</fullName>
    </recommendedName>
</protein>
<reference evidence="3 4" key="1">
    <citation type="submission" date="2019-10" db="EMBL/GenBank/DDBJ databases">
        <title>Pseudopuniceibacterium sp. HQ09 islated from Antarctica.</title>
        <authorList>
            <person name="Liao L."/>
            <person name="Su S."/>
            <person name="Chen B."/>
            <person name="Yu Y."/>
        </authorList>
    </citation>
    <scope>NUCLEOTIDE SEQUENCE [LARGE SCALE GENOMIC DNA]</scope>
    <source>
        <strain evidence="3 4">HQ09</strain>
    </source>
</reference>
<feature type="compositionally biased region" description="Low complexity" evidence="1">
    <location>
        <begin position="643"/>
        <end position="652"/>
    </location>
</feature>
<accession>A0A7L9WQU0</accession>
<dbReference type="Proteomes" id="UP000594118">
    <property type="component" value="Chromosome"/>
</dbReference>
<feature type="compositionally biased region" description="Pro residues" evidence="1">
    <location>
        <begin position="393"/>
        <end position="402"/>
    </location>
</feature>
<dbReference type="CDD" id="cd17470">
    <property type="entry name" value="T3SS_Flik_C"/>
    <property type="match status" value="1"/>
</dbReference>
<evidence type="ECO:0000256" key="1">
    <source>
        <dbReference type="SAM" id="MobiDB-lite"/>
    </source>
</evidence>
<dbReference type="EMBL" id="CP045201">
    <property type="protein sequence ID" value="QOL81898.1"/>
    <property type="molecule type" value="Genomic_DNA"/>
</dbReference>
<feature type="compositionally biased region" description="Polar residues" evidence="1">
    <location>
        <begin position="14"/>
        <end position="26"/>
    </location>
</feature>
<evidence type="ECO:0000313" key="4">
    <source>
        <dbReference type="Proteomes" id="UP000594118"/>
    </source>
</evidence>
<feature type="compositionally biased region" description="Low complexity" evidence="1">
    <location>
        <begin position="230"/>
        <end position="243"/>
    </location>
</feature>
<dbReference type="InterPro" id="IPR038610">
    <property type="entry name" value="FliK-like_C_sf"/>
</dbReference>
<dbReference type="KEGG" id="pshq:F3W81_14340"/>
<keyword evidence="4" id="KW-1185">Reference proteome</keyword>
<organism evidence="3 4">
    <name type="scientific">Pseudooceanicola spongiae</name>
    <dbReference type="NCBI Taxonomy" id="2613965"/>
    <lineage>
        <taxon>Bacteria</taxon>
        <taxon>Pseudomonadati</taxon>
        <taxon>Pseudomonadota</taxon>
        <taxon>Alphaproteobacteria</taxon>
        <taxon>Rhodobacterales</taxon>
        <taxon>Paracoccaceae</taxon>
        <taxon>Pseudooceanicola</taxon>
    </lineage>
</organism>
<feature type="compositionally biased region" description="Gly residues" evidence="1">
    <location>
        <begin position="628"/>
        <end position="642"/>
    </location>
</feature>
<name>A0A7L9WQU0_9RHOB</name>
<feature type="compositionally biased region" description="Low complexity" evidence="1">
    <location>
        <begin position="403"/>
        <end position="441"/>
    </location>
</feature>
<feature type="region of interest" description="Disordered" evidence="1">
    <location>
        <begin position="1"/>
        <end position="523"/>
    </location>
</feature>
<gene>
    <name evidence="3" type="ORF">F3W81_14340</name>
</gene>
<feature type="compositionally biased region" description="Low complexity" evidence="1">
    <location>
        <begin position="472"/>
        <end position="499"/>
    </location>
</feature>
<proteinExistence type="predicted"/>
<evidence type="ECO:0000259" key="2">
    <source>
        <dbReference type="Pfam" id="PF02120"/>
    </source>
</evidence>
<evidence type="ECO:0000313" key="3">
    <source>
        <dbReference type="EMBL" id="QOL81898.1"/>
    </source>
</evidence>
<dbReference type="Gene3D" id="3.30.750.140">
    <property type="match status" value="1"/>
</dbReference>
<feature type="domain" description="Flagellar hook-length control protein-like C-terminal" evidence="2">
    <location>
        <begin position="557"/>
        <end position="630"/>
    </location>
</feature>
<feature type="compositionally biased region" description="Polar residues" evidence="1">
    <location>
        <begin position="191"/>
        <end position="210"/>
    </location>
</feature>